<dbReference type="OrthoDB" id="6612291at2759"/>
<dbReference type="GO" id="GO:0016020">
    <property type="term" value="C:membrane"/>
    <property type="evidence" value="ECO:0007669"/>
    <property type="project" value="UniProtKB-SubCell"/>
</dbReference>
<dbReference type="InterPro" id="IPR036259">
    <property type="entry name" value="MFS_trans_sf"/>
</dbReference>
<dbReference type="Proteomes" id="UP000289152">
    <property type="component" value="Unassembled WGS sequence"/>
</dbReference>
<feature type="transmembrane region" description="Helical" evidence="6">
    <location>
        <begin position="217"/>
        <end position="234"/>
    </location>
</feature>
<protein>
    <recommendedName>
        <fullName evidence="7">Major facilitator superfamily (MFS) profile domain-containing protein</fullName>
    </recommendedName>
</protein>
<evidence type="ECO:0000256" key="6">
    <source>
        <dbReference type="SAM" id="Phobius"/>
    </source>
</evidence>
<dbReference type="GO" id="GO:0005351">
    <property type="term" value="F:carbohydrate:proton symporter activity"/>
    <property type="evidence" value="ECO:0007669"/>
    <property type="project" value="TreeGrafter"/>
</dbReference>
<comment type="similarity">
    <text evidence="2">Belongs to the major facilitator superfamily. Sugar transporter (TC 2.A.1.1) family.</text>
</comment>
<dbReference type="STRING" id="5217.A0A4V1M3U2"/>
<dbReference type="PROSITE" id="PS50850">
    <property type="entry name" value="MFS"/>
    <property type="match status" value="1"/>
</dbReference>
<accession>A0A4V1M3U2</accession>
<dbReference type="PROSITE" id="PS00216">
    <property type="entry name" value="SUGAR_TRANSPORT_1"/>
    <property type="match status" value="1"/>
</dbReference>
<evidence type="ECO:0000313" key="8">
    <source>
        <dbReference type="EMBL" id="RXK38057.1"/>
    </source>
</evidence>
<evidence type="ECO:0000313" key="9">
    <source>
        <dbReference type="Proteomes" id="UP000289152"/>
    </source>
</evidence>
<dbReference type="PANTHER" id="PTHR48022">
    <property type="entry name" value="PLASTIDIC GLUCOSE TRANSPORTER 4"/>
    <property type="match status" value="1"/>
</dbReference>
<dbReference type="InterPro" id="IPR005828">
    <property type="entry name" value="MFS_sugar_transport-like"/>
</dbReference>
<dbReference type="InterPro" id="IPR005829">
    <property type="entry name" value="Sugar_transporter_CS"/>
</dbReference>
<dbReference type="PANTHER" id="PTHR48022:SF68">
    <property type="entry name" value="MAJOR FACILITATOR SUPERFAMILY (MFS) PROFILE DOMAIN-CONTAINING PROTEIN-RELATED"/>
    <property type="match status" value="1"/>
</dbReference>
<name>A0A4V1M3U2_TREME</name>
<dbReference type="InterPro" id="IPR020846">
    <property type="entry name" value="MFS_dom"/>
</dbReference>
<keyword evidence="9" id="KW-1185">Reference proteome</keyword>
<dbReference type="Pfam" id="PF00083">
    <property type="entry name" value="Sugar_tr"/>
    <property type="match status" value="1"/>
</dbReference>
<evidence type="ECO:0000256" key="5">
    <source>
        <dbReference type="ARBA" id="ARBA00023136"/>
    </source>
</evidence>
<sequence>MEPTMHDIDVKPEVSHVEDAKPQEILETRFVSEIRLKTMRKFWKPLLFCMMVNWAALNDGFQNQLPGNIIANSGFIHTMANTVVDGSPAISSNVISLWGGIGAVAQTIGQAVGATSSDYIGRKGAMWMFAILFLASSGVSIGASNWKVWLGAKVLNQLALGIAISTIVTYLSEVAPFQLRGMMMGSYQLMFGIGQFIGSIATQVLQDTNPEKWRPTIASEFVITGIFVIFLIFVPESHYYYARKGQDEKAKKVMRRVYGNIEDYDVDYEYLVIEQSLQHEKSLHHLQHQAD</sequence>
<evidence type="ECO:0000256" key="1">
    <source>
        <dbReference type="ARBA" id="ARBA00004141"/>
    </source>
</evidence>
<feature type="transmembrane region" description="Helical" evidence="6">
    <location>
        <begin position="125"/>
        <end position="146"/>
    </location>
</feature>
<dbReference type="AlphaFoldDB" id="A0A4V1M3U2"/>
<evidence type="ECO:0000256" key="4">
    <source>
        <dbReference type="ARBA" id="ARBA00022989"/>
    </source>
</evidence>
<dbReference type="VEuPathDB" id="FungiDB:TREMEDRAFT_62651"/>
<evidence type="ECO:0000256" key="3">
    <source>
        <dbReference type="ARBA" id="ARBA00022692"/>
    </source>
</evidence>
<reference evidence="8 9" key="1">
    <citation type="submission" date="2016-06" db="EMBL/GenBank/DDBJ databases">
        <title>Evolution of pathogenesis and genome organization in the Tremellales.</title>
        <authorList>
            <person name="Cuomo C."/>
            <person name="Litvintseva A."/>
            <person name="Heitman J."/>
            <person name="Chen Y."/>
            <person name="Sun S."/>
            <person name="Springer D."/>
            <person name="Dromer F."/>
            <person name="Young S."/>
            <person name="Zeng Q."/>
            <person name="Chapman S."/>
            <person name="Gujja S."/>
            <person name="Saif S."/>
            <person name="Birren B."/>
        </authorList>
    </citation>
    <scope>NUCLEOTIDE SEQUENCE [LARGE SCALE GENOMIC DNA]</scope>
    <source>
        <strain evidence="8 9">ATCC 28783</strain>
    </source>
</reference>
<keyword evidence="4 6" id="KW-1133">Transmembrane helix</keyword>
<feature type="domain" description="Major facilitator superfamily (MFS) profile" evidence="7">
    <location>
        <begin position="52"/>
        <end position="291"/>
    </location>
</feature>
<feature type="transmembrane region" description="Helical" evidence="6">
    <location>
        <begin position="158"/>
        <end position="175"/>
    </location>
</feature>
<keyword evidence="3 6" id="KW-0812">Transmembrane</keyword>
<comment type="caution">
    <text evidence="8">The sequence shown here is derived from an EMBL/GenBank/DDBJ whole genome shotgun (WGS) entry which is preliminary data.</text>
</comment>
<proteinExistence type="inferred from homology"/>
<comment type="subcellular location">
    <subcellularLocation>
        <location evidence="1">Membrane</location>
        <topology evidence="1">Multi-pass membrane protein</topology>
    </subcellularLocation>
</comment>
<dbReference type="InterPro" id="IPR050360">
    <property type="entry name" value="MFS_Sugar_Transporters"/>
</dbReference>
<evidence type="ECO:0000259" key="7">
    <source>
        <dbReference type="PROSITE" id="PS50850"/>
    </source>
</evidence>
<dbReference type="EMBL" id="SDIL01000054">
    <property type="protein sequence ID" value="RXK38057.1"/>
    <property type="molecule type" value="Genomic_DNA"/>
</dbReference>
<evidence type="ECO:0000256" key="2">
    <source>
        <dbReference type="ARBA" id="ARBA00010992"/>
    </source>
</evidence>
<keyword evidence="5 6" id="KW-0472">Membrane</keyword>
<feature type="transmembrane region" description="Helical" evidence="6">
    <location>
        <begin position="187"/>
        <end position="205"/>
    </location>
</feature>
<dbReference type="Gene3D" id="1.20.1250.20">
    <property type="entry name" value="MFS general substrate transporter like domains"/>
    <property type="match status" value="1"/>
</dbReference>
<gene>
    <name evidence="8" type="ORF">M231_04616</name>
</gene>
<dbReference type="SUPFAM" id="SSF103473">
    <property type="entry name" value="MFS general substrate transporter"/>
    <property type="match status" value="1"/>
</dbReference>
<organism evidence="8 9">
    <name type="scientific">Tremella mesenterica</name>
    <name type="common">Jelly fungus</name>
    <dbReference type="NCBI Taxonomy" id="5217"/>
    <lineage>
        <taxon>Eukaryota</taxon>
        <taxon>Fungi</taxon>
        <taxon>Dikarya</taxon>
        <taxon>Basidiomycota</taxon>
        <taxon>Agaricomycotina</taxon>
        <taxon>Tremellomycetes</taxon>
        <taxon>Tremellales</taxon>
        <taxon>Tremellaceae</taxon>
        <taxon>Tremella</taxon>
    </lineage>
</organism>
<dbReference type="InParanoid" id="A0A4V1M3U2"/>